<dbReference type="AlphaFoldDB" id="A0AAN0YR08"/>
<reference evidence="2" key="1">
    <citation type="journal article" date="2016" name="Genome Announc.">
        <title>Complete Genome Sequence of Geobacillus thermoglucosidasius NCIMB 11955, the Progenitor of a Bioethanol Production Strain.</title>
        <authorList>
            <person name="Sheng L."/>
            <person name="Zhang Y."/>
            <person name="Minton N.P."/>
        </authorList>
    </citation>
    <scope>NUCLEOTIDE SEQUENCE [LARGE SCALE GENOMIC DNA]</scope>
    <source>
        <strain evidence="2">NCIMB 11955</strain>
    </source>
</reference>
<proteinExistence type="predicted"/>
<dbReference type="Proteomes" id="UP000093052">
    <property type="component" value="Chromosome"/>
</dbReference>
<evidence type="ECO:0000313" key="2">
    <source>
        <dbReference type="Proteomes" id="UP000093052"/>
    </source>
</evidence>
<accession>A0AAN0YR08</accession>
<dbReference type="EMBL" id="CP016622">
    <property type="protein sequence ID" value="ANZ30910.1"/>
    <property type="molecule type" value="Genomic_DNA"/>
</dbReference>
<gene>
    <name evidence="1" type="ORF">BCV53_12860</name>
</gene>
<name>A0AAN0YR08_PARTM</name>
<protein>
    <submittedName>
        <fullName evidence="1">Uncharacterized protein</fullName>
    </submittedName>
</protein>
<dbReference type="KEGG" id="ptl:AOT13_12850"/>
<evidence type="ECO:0000313" key="1">
    <source>
        <dbReference type="EMBL" id="ANZ30910.1"/>
    </source>
</evidence>
<organism evidence="1 2">
    <name type="scientific">Parageobacillus thermoglucosidasius</name>
    <name type="common">Geobacillus thermoglucosidasius</name>
    <dbReference type="NCBI Taxonomy" id="1426"/>
    <lineage>
        <taxon>Bacteria</taxon>
        <taxon>Bacillati</taxon>
        <taxon>Bacillota</taxon>
        <taxon>Bacilli</taxon>
        <taxon>Bacillales</taxon>
        <taxon>Anoxybacillaceae</taxon>
        <taxon>Parageobacillus</taxon>
    </lineage>
</organism>
<sequence>MQNLWRTELLSNFAQSILIANLPIEVTMQELAKVVVIPNEKSFAPTVFNLKMGLEKMLIGSVHRFLRSILTEGCRLLML</sequence>
<keyword evidence="2" id="KW-1185">Reference proteome</keyword>